<proteinExistence type="predicted"/>
<protein>
    <submittedName>
        <fullName evidence="1">Uncharacterized protein</fullName>
    </submittedName>
</protein>
<dbReference type="OrthoDB" id="3932667at2759"/>
<dbReference type="Gene3D" id="2.60.120.620">
    <property type="entry name" value="q2cbj1_9rhob like domain"/>
    <property type="match status" value="1"/>
</dbReference>
<dbReference type="AlphaFoldDB" id="A0A0P7BJL8"/>
<dbReference type="EMBL" id="LKCW01000081">
    <property type="protein sequence ID" value="KPM40570.1"/>
    <property type="molecule type" value="Genomic_DNA"/>
</dbReference>
<keyword evidence="2" id="KW-1185">Reference proteome</keyword>
<dbReference type="SUPFAM" id="SSF51197">
    <property type="entry name" value="Clavaminate synthase-like"/>
    <property type="match status" value="1"/>
</dbReference>
<name>A0A0P7BJL8_9HYPO</name>
<sequence>MEVIQRRDGGLSGQDFSVLADEADRLVPVSLSLTTTDEERAKLMASIVSRSSAPRISIEANDFRSGPDPFSKQTFRKSLLKKLRNGWKNASTEARFLRLVELLQRDGCAIFAGLLDVASFRLLIDEFSDIMERSTSHAFLHSFAHLVEHPEFIRNPNFNDAMIHPLLIALLSYCLGGPARMTDARGKDTQPISVNAQDNMLHIDNTPFRDEYKILLCWEKGEVKGPSGQNFTFLPGTHKGNRPIRVDEHSQSWSTENDSVFITHDSMDGVFQFQKDVTGHGPTVVEVDYPQQPITVLFSAGSLVHHRYRNNNGTPRSCVITAFHLASDHPGTLLQGETGKKPESLVDILLGYQDGVDIETFCSLVAAKASAIESKISEVLDQDHQSTLVDASELVLSGENFDRWKGTTIDAPPTTQLKLQGGNCIHFPDSLIRRDILVRKIAAAMAYDKHGLLDLIIYEDGHEEIRKPARKSIWTMSREKMEQVLSKWLLALEAYQFTTADVQKPLYLQQKVNRVACCIRKNFPTIDFSVECNEREEQRVCSAHQLIVDLGESITRCEKVETYITTNLFLFFIIDQIIPYMNTDLKEVAAESCGIFLRTAFCPEGKRGIFSRTQDTTSTVDNIHGAGIESTFFIDVAV</sequence>
<reference evidence="1 2" key="1">
    <citation type="submission" date="2015-09" db="EMBL/GenBank/DDBJ databases">
        <title>Draft genome of a European isolate of the apple canker pathogen Neonectria ditissima.</title>
        <authorList>
            <person name="Gomez-Cortecero A."/>
            <person name="Harrison R.J."/>
            <person name="Armitage A.D."/>
        </authorList>
    </citation>
    <scope>NUCLEOTIDE SEQUENCE [LARGE SCALE GENOMIC DNA]</scope>
    <source>
        <strain evidence="1 2">R09/05</strain>
    </source>
</reference>
<accession>A0A0P7BJL8</accession>
<dbReference type="Proteomes" id="UP000050424">
    <property type="component" value="Unassembled WGS sequence"/>
</dbReference>
<organism evidence="1 2">
    <name type="scientific">Neonectria ditissima</name>
    <dbReference type="NCBI Taxonomy" id="78410"/>
    <lineage>
        <taxon>Eukaryota</taxon>
        <taxon>Fungi</taxon>
        <taxon>Dikarya</taxon>
        <taxon>Ascomycota</taxon>
        <taxon>Pezizomycotina</taxon>
        <taxon>Sordariomycetes</taxon>
        <taxon>Hypocreomycetidae</taxon>
        <taxon>Hypocreales</taxon>
        <taxon>Nectriaceae</taxon>
        <taxon>Neonectria</taxon>
    </lineage>
</organism>
<comment type="caution">
    <text evidence="1">The sequence shown here is derived from an EMBL/GenBank/DDBJ whole genome shotgun (WGS) entry which is preliminary data.</text>
</comment>
<gene>
    <name evidence="1" type="ORF">AK830_g5982</name>
</gene>
<evidence type="ECO:0000313" key="2">
    <source>
        <dbReference type="Proteomes" id="UP000050424"/>
    </source>
</evidence>
<evidence type="ECO:0000313" key="1">
    <source>
        <dbReference type="EMBL" id="KPM40570.1"/>
    </source>
</evidence>